<dbReference type="InterPro" id="IPR021215">
    <property type="entry name" value="DUF2752"/>
</dbReference>
<keyword evidence="1" id="KW-0472">Membrane</keyword>
<keyword evidence="3" id="KW-1185">Reference proteome</keyword>
<accession>A0A1D8P4P3</accession>
<dbReference type="RefSeq" id="WP_070235688.1">
    <property type="nucleotide sequence ID" value="NZ_CP017478.1"/>
</dbReference>
<gene>
    <name evidence="2" type="ORF">LPB138_02265</name>
</gene>
<keyword evidence="1" id="KW-0812">Transmembrane</keyword>
<dbReference type="KEGG" id="lul:LPB138_02265"/>
<dbReference type="OrthoDB" id="9815897at2"/>
<keyword evidence="1" id="KW-1133">Transmembrane helix</keyword>
<evidence type="ECO:0000313" key="2">
    <source>
        <dbReference type="EMBL" id="AOW19572.1"/>
    </source>
</evidence>
<feature type="transmembrane region" description="Helical" evidence="1">
    <location>
        <begin position="45"/>
        <end position="63"/>
    </location>
</feature>
<evidence type="ECO:0000313" key="3">
    <source>
        <dbReference type="Proteomes" id="UP000176050"/>
    </source>
</evidence>
<feature type="transmembrane region" description="Helical" evidence="1">
    <location>
        <begin position="75"/>
        <end position="93"/>
    </location>
</feature>
<proteinExistence type="predicted"/>
<dbReference type="AlphaFoldDB" id="A0A1D8P4P3"/>
<name>A0A1D8P4P3_9FLAO</name>
<dbReference type="EMBL" id="CP017478">
    <property type="protein sequence ID" value="AOW19572.1"/>
    <property type="molecule type" value="Genomic_DNA"/>
</dbReference>
<evidence type="ECO:0000256" key="1">
    <source>
        <dbReference type="SAM" id="Phobius"/>
    </source>
</evidence>
<evidence type="ECO:0008006" key="4">
    <source>
        <dbReference type="Google" id="ProtNLM"/>
    </source>
</evidence>
<dbReference type="Proteomes" id="UP000176050">
    <property type="component" value="Chromosome"/>
</dbReference>
<dbReference type="Pfam" id="PF10825">
    <property type="entry name" value="DUF2752"/>
    <property type="match status" value="1"/>
</dbReference>
<protein>
    <recommendedName>
        <fullName evidence="4">DUF2752 domain-containing protein</fullName>
    </recommendedName>
</protein>
<dbReference type="STRING" id="1850246.LPB138_02265"/>
<sequence>MSFISFLEENMLSCTFKKNFDVDCMGCGMQRSIIHLLKGEFIDAFLLYPAIYTLISMFLFLGIHLKFNFKHGGKILTYLFILNTIIILINFLIKLNH</sequence>
<organism evidence="2 3">
    <name type="scientific">Urechidicola croceus</name>
    <dbReference type="NCBI Taxonomy" id="1850246"/>
    <lineage>
        <taxon>Bacteria</taxon>
        <taxon>Pseudomonadati</taxon>
        <taxon>Bacteroidota</taxon>
        <taxon>Flavobacteriia</taxon>
        <taxon>Flavobacteriales</taxon>
        <taxon>Flavobacteriaceae</taxon>
        <taxon>Urechidicola</taxon>
    </lineage>
</organism>
<reference evidence="2 3" key="1">
    <citation type="submission" date="2016-10" db="EMBL/GenBank/DDBJ databases">
        <title>Lutibacter sp. LPB0138, isolated from marine gastropod.</title>
        <authorList>
            <person name="Kim E."/>
            <person name="Yi H."/>
        </authorList>
    </citation>
    <scope>NUCLEOTIDE SEQUENCE [LARGE SCALE GENOMIC DNA]</scope>
    <source>
        <strain evidence="2 3">LPB0138</strain>
    </source>
</reference>